<proteinExistence type="predicted"/>
<protein>
    <submittedName>
        <fullName evidence="2">Uncharacterized protein</fullName>
    </submittedName>
</protein>
<dbReference type="Proteomes" id="UP000600918">
    <property type="component" value="Unassembled WGS sequence"/>
</dbReference>
<evidence type="ECO:0000313" key="3">
    <source>
        <dbReference type="Proteomes" id="UP000600918"/>
    </source>
</evidence>
<comment type="caution">
    <text evidence="2">The sequence shown here is derived from an EMBL/GenBank/DDBJ whole genome shotgun (WGS) entry which is preliminary data.</text>
</comment>
<evidence type="ECO:0000256" key="1">
    <source>
        <dbReference type="SAM" id="MobiDB-lite"/>
    </source>
</evidence>
<sequence length="147" mass="16400">MHLTHRDREKLFNGRIPWIMSRIRTTQEATAGIPMNIIEIDRYAYSSVVCAGMETFNDAPKSQKIEPDNLKNPAKNRLSSESEGARHGTGPMGEKVKIRNASLFSPSTDTDPTEKKNRKTTGEEVLTILSNLPWTGRLAKTPSDSQS</sequence>
<gene>
    <name evidence="2" type="ORF">H0235_001089</name>
</gene>
<organism evidence="2 3">
    <name type="scientific">Vespula pensylvanica</name>
    <name type="common">Western yellow jacket</name>
    <name type="synonym">Wasp</name>
    <dbReference type="NCBI Taxonomy" id="30213"/>
    <lineage>
        <taxon>Eukaryota</taxon>
        <taxon>Metazoa</taxon>
        <taxon>Ecdysozoa</taxon>
        <taxon>Arthropoda</taxon>
        <taxon>Hexapoda</taxon>
        <taxon>Insecta</taxon>
        <taxon>Pterygota</taxon>
        <taxon>Neoptera</taxon>
        <taxon>Endopterygota</taxon>
        <taxon>Hymenoptera</taxon>
        <taxon>Apocrita</taxon>
        <taxon>Aculeata</taxon>
        <taxon>Vespoidea</taxon>
        <taxon>Vespidae</taxon>
        <taxon>Vespinae</taxon>
        <taxon>Vespula</taxon>
    </lineage>
</organism>
<feature type="region of interest" description="Disordered" evidence="1">
    <location>
        <begin position="58"/>
        <end position="124"/>
    </location>
</feature>
<dbReference type="EMBL" id="JACSDY010000001">
    <property type="protein sequence ID" value="KAF7438698.1"/>
    <property type="molecule type" value="Genomic_DNA"/>
</dbReference>
<dbReference type="AlphaFoldDB" id="A0A834PFF2"/>
<accession>A0A834PFF2</accession>
<name>A0A834PFF2_VESPE</name>
<keyword evidence="3" id="KW-1185">Reference proteome</keyword>
<evidence type="ECO:0000313" key="2">
    <source>
        <dbReference type="EMBL" id="KAF7438698.1"/>
    </source>
</evidence>
<reference evidence="2" key="1">
    <citation type="journal article" date="2020" name="G3 (Bethesda)">
        <title>High-Quality Assemblies for Three Invasive Social Wasps from the &lt;i&gt;Vespula&lt;/i&gt; Genus.</title>
        <authorList>
            <person name="Harrop T.W.R."/>
            <person name="Guhlin J."/>
            <person name="McLaughlin G.M."/>
            <person name="Permina E."/>
            <person name="Stockwell P."/>
            <person name="Gilligan J."/>
            <person name="Le Lec M.F."/>
            <person name="Gruber M.A.M."/>
            <person name="Quinn O."/>
            <person name="Lovegrove M."/>
            <person name="Duncan E.J."/>
            <person name="Remnant E.J."/>
            <person name="Van Eeckhoven J."/>
            <person name="Graham B."/>
            <person name="Knapp R.A."/>
            <person name="Langford K.W."/>
            <person name="Kronenberg Z."/>
            <person name="Press M.O."/>
            <person name="Eacker S.M."/>
            <person name="Wilson-Rankin E.E."/>
            <person name="Purcell J."/>
            <person name="Lester P.J."/>
            <person name="Dearden P.K."/>
        </authorList>
    </citation>
    <scope>NUCLEOTIDE SEQUENCE</scope>
    <source>
        <strain evidence="2">Volc-1</strain>
    </source>
</reference>